<keyword evidence="5" id="KW-1185">Reference proteome</keyword>
<evidence type="ECO:0000313" key="3">
    <source>
        <dbReference type="EMBL" id="KEH22246.1"/>
    </source>
</evidence>
<dbReference type="EMBL" id="CM001223">
    <property type="protein sequence ID" value="KEH22244.1"/>
    <property type="molecule type" value="Genomic_DNA"/>
</dbReference>
<proteinExistence type="predicted"/>
<dbReference type="Proteomes" id="UP000002051">
    <property type="component" value="Unassembled WGS sequence"/>
</dbReference>
<evidence type="ECO:0000313" key="4">
    <source>
        <dbReference type="EnsemblPlants" id="KEH22244"/>
    </source>
</evidence>
<dbReference type="PANTHER" id="PTHR35630:SF1">
    <property type="entry name" value="LEGUMINOSIN GROUP486 SECRETED PEPTIDE"/>
    <property type="match status" value="1"/>
</dbReference>
<dbReference type="PANTHER" id="PTHR35630">
    <property type="entry name" value="LEGUMINOSIN GROUP486 SECRETED PEPTIDE"/>
    <property type="match status" value="1"/>
</dbReference>
<dbReference type="AlphaFoldDB" id="A0A072TXL5"/>
<evidence type="ECO:0000313" key="2">
    <source>
        <dbReference type="EMBL" id="KEH22244.1"/>
    </source>
</evidence>
<sequence>MSPYVAFFLALVFVLFNASTAEERLPYKMIIYFKSSMPTTTPILKFYCTPEAFTLPPQQTIYIASDVAKVASCHAVWNETLKADFTAFNPKTDLLNTKLYWIVKPDGFFMSLNNIQFEKKASWGP</sequence>
<dbReference type="EnsemblPlants" id="KEH22246">
    <property type="protein sequence ID" value="KEH22246"/>
    <property type="gene ID" value="MTR_7g034965"/>
</dbReference>
<dbReference type="EnsemblPlants" id="KEH22244">
    <property type="protein sequence ID" value="KEH22244"/>
    <property type="gene ID" value="MTR_7g034935"/>
</dbReference>
<accession>A0A072TXL5</accession>
<keyword evidence="1" id="KW-0732">Signal</keyword>
<feature type="chain" id="PRO_5014499075" evidence="1">
    <location>
        <begin position="22"/>
        <end position="125"/>
    </location>
</feature>
<reference evidence="4" key="3">
    <citation type="submission" date="2015-04" db="UniProtKB">
        <authorList>
            <consortium name="EnsemblPlants"/>
        </authorList>
    </citation>
    <scope>IDENTIFICATION</scope>
    <source>
        <strain evidence="4">cv. Jemalong A17</strain>
    </source>
</reference>
<evidence type="ECO:0000256" key="1">
    <source>
        <dbReference type="SAM" id="SignalP"/>
    </source>
</evidence>
<reference evidence="2 5" key="1">
    <citation type="journal article" date="2011" name="Nature">
        <title>The Medicago genome provides insight into the evolution of rhizobial symbioses.</title>
        <authorList>
            <person name="Young N.D."/>
            <person name="Debelle F."/>
            <person name="Oldroyd G.E."/>
            <person name="Geurts R."/>
            <person name="Cannon S.B."/>
            <person name="Udvardi M.K."/>
            <person name="Benedito V.A."/>
            <person name="Mayer K.F."/>
            <person name="Gouzy J."/>
            <person name="Schoof H."/>
            <person name="Van de Peer Y."/>
            <person name="Proost S."/>
            <person name="Cook D.R."/>
            <person name="Meyers B.C."/>
            <person name="Spannagl M."/>
            <person name="Cheung F."/>
            <person name="De Mita S."/>
            <person name="Krishnakumar V."/>
            <person name="Gundlach H."/>
            <person name="Zhou S."/>
            <person name="Mudge J."/>
            <person name="Bharti A.K."/>
            <person name="Murray J.D."/>
            <person name="Naoumkina M.A."/>
            <person name="Rosen B."/>
            <person name="Silverstein K.A."/>
            <person name="Tang H."/>
            <person name="Rombauts S."/>
            <person name="Zhao P.X."/>
            <person name="Zhou P."/>
            <person name="Barbe V."/>
            <person name="Bardou P."/>
            <person name="Bechner M."/>
            <person name="Bellec A."/>
            <person name="Berger A."/>
            <person name="Berges H."/>
            <person name="Bidwell S."/>
            <person name="Bisseling T."/>
            <person name="Choisne N."/>
            <person name="Couloux A."/>
            <person name="Denny R."/>
            <person name="Deshpande S."/>
            <person name="Dai X."/>
            <person name="Doyle J.J."/>
            <person name="Dudez A.M."/>
            <person name="Farmer A.D."/>
            <person name="Fouteau S."/>
            <person name="Franken C."/>
            <person name="Gibelin C."/>
            <person name="Gish J."/>
            <person name="Goldstein S."/>
            <person name="Gonzalez A.J."/>
            <person name="Green P.J."/>
            <person name="Hallab A."/>
            <person name="Hartog M."/>
            <person name="Hua A."/>
            <person name="Humphray S.J."/>
            <person name="Jeong D.H."/>
            <person name="Jing Y."/>
            <person name="Jocker A."/>
            <person name="Kenton S.M."/>
            <person name="Kim D.J."/>
            <person name="Klee K."/>
            <person name="Lai H."/>
            <person name="Lang C."/>
            <person name="Lin S."/>
            <person name="Macmil S.L."/>
            <person name="Magdelenat G."/>
            <person name="Matthews L."/>
            <person name="McCorrison J."/>
            <person name="Monaghan E.L."/>
            <person name="Mun J.H."/>
            <person name="Najar F.Z."/>
            <person name="Nicholson C."/>
            <person name="Noirot C."/>
            <person name="O'Bleness M."/>
            <person name="Paule C.R."/>
            <person name="Poulain J."/>
            <person name="Prion F."/>
            <person name="Qin B."/>
            <person name="Qu C."/>
            <person name="Retzel E.F."/>
            <person name="Riddle C."/>
            <person name="Sallet E."/>
            <person name="Samain S."/>
            <person name="Samson N."/>
            <person name="Sanders I."/>
            <person name="Saurat O."/>
            <person name="Scarpelli C."/>
            <person name="Schiex T."/>
            <person name="Segurens B."/>
            <person name="Severin A.J."/>
            <person name="Sherrier D.J."/>
            <person name="Shi R."/>
            <person name="Sims S."/>
            <person name="Singer S.R."/>
            <person name="Sinharoy S."/>
            <person name="Sterck L."/>
            <person name="Viollet A."/>
            <person name="Wang B.B."/>
            <person name="Wang K."/>
            <person name="Wang M."/>
            <person name="Wang X."/>
            <person name="Warfsmann J."/>
            <person name="Weissenbach J."/>
            <person name="White D.D."/>
            <person name="White J.D."/>
            <person name="Wiley G.B."/>
            <person name="Wincker P."/>
            <person name="Xing Y."/>
            <person name="Yang L."/>
            <person name="Yao Z."/>
            <person name="Ying F."/>
            <person name="Zhai J."/>
            <person name="Zhou L."/>
            <person name="Zuber A."/>
            <person name="Denarie J."/>
            <person name="Dixon R.A."/>
            <person name="May G.D."/>
            <person name="Schwartz D.C."/>
            <person name="Rogers J."/>
            <person name="Quetier F."/>
            <person name="Town C.D."/>
            <person name="Roe B.A."/>
        </authorList>
    </citation>
    <scope>NUCLEOTIDE SEQUENCE [LARGE SCALE GENOMIC DNA]</scope>
    <source>
        <strain evidence="2">A17</strain>
        <strain evidence="4 5">cv. Jemalong A17</strain>
    </source>
</reference>
<feature type="signal peptide" evidence="1">
    <location>
        <begin position="1"/>
        <end position="21"/>
    </location>
</feature>
<dbReference type="HOGENOM" id="CLU_154122_0_0_1"/>
<evidence type="ECO:0000313" key="5">
    <source>
        <dbReference type="Proteomes" id="UP000002051"/>
    </source>
</evidence>
<gene>
    <name evidence="2" type="ordered locus">MTR_7g034935</name>
    <name evidence="3" type="ordered locus">MTR_7g034965</name>
</gene>
<dbReference type="EMBL" id="CM001223">
    <property type="protein sequence ID" value="KEH22246.1"/>
    <property type="molecule type" value="Genomic_DNA"/>
</dbReference>
<name>A0A072TXL5_MEDTR</name>
<protein>
    <submittedName>
        <fullName evidence="2">Leguminosin group486 secreted peptide</fullName>
    </submittedName>
</protein>
<organism evidence="2 5">
    <name type="scientific">Medicago truncatula</name>
    <name type="common">Barrel medic</name>
    <name type="synonym">Medicago tribuloides</name>
    <dbReference type="NCBI Taxonomy" id="3880"/>
    <lineage>
        <taxon>Eukaryota</taxon>
        <taxon>Viridiplantae</taxon>
        <taxon>Streptophyta</taxon>
        <taxon>Embryophyta</taxon>
        <taxon>Tracheophyta</taxon>
        <taxon>Spermatophyta</taxon>
        <taxon>Magnoliopsida</taxon>
        <taxon>eudicotyledons</taxon>
        <taxon>Gunneridae</taxon>
        <taxon>Pentapetalae</taxon>
        <taxon>rosids</taxon>
        <taxon>fabids</taxon>
        <taxon>Fabales</taxon>
        <taxon>Fabaceae</taxon>
        <taxon>Papilionoideae</taxon>
        <taxon>50 kb inversion clade</taxon>
        <taxon>NPAAA clade</taxon>
        <taxon>Hologalegina</taxon>
        <taxon>IRL clade</taxon>
        <taxon>Trifolieae</taxon>
        <taxon>Medicago</taxon>
    </lineage>
</organism>
<reference evidence="2 5" key="2">
    <citation type="journal article" date="2014" name="BMC Genomics">
        <title>An improved genome release (version Mt4.0) for the model legume Medicago truncatula.</title>
        <authorList>
            <person name="Tang H."/>
            <person name="Krishnakumar V."/>
            <person name="Bidwell S."/>
            <person name="Rosen B."/>
            <person name="Chan A."/>
            <person name="Zhou S."/>
            <person name="Gentzbittel L."/>
            <person name="Childs K.L."/>
            <person name="Yandell M."/>
            <person name="Gundlach H."/>
            <person name="Mayer K.F."/>
            <person name="Schwartz D.C."/>
            <person name="Town C.D."/>
        </authorList>
    </citation>
    <scope>GENOME REANNOTATION</scope>
    <source>
        <strain evidence="2">A17</strain>
        <strain evidence="4 5">cv. Jemalong A17</strain>
    </source>
</reference>